<dbReference type="RefSeq" id="WP_394319195.1">
    <property type="nucleotide sequence ID" value="NZ_JBHMQV010000009.1"/>
</dbReference>
<gene>
    <name evidence="2" type="ORF">ACFH04_13645</name>
</gene>
<keyword evidence="3" id="KW-1185">Reference proteome</keyword>
<proteinExistence type="predicted"/>
<evidence type="ECO:0000313" key="2">
    <source>
        <dbReference type="EMBL" id="MFC0844743.1"/>
    </source>
</evidence>
<protein>
    <submittedName>
        <fullName evidence="2">Uncharacterized protein</fullName>
    </submittedName>
</protein>
<reference evidence="2 3" key="1">
    <citation type="submission" date="2024-09" db="EMBL/GenBank/DDBJ databases">
        <authorList>
            <person name="Sun Q."/>
            <person name="Mori K."/>
        </authorList>
    </citation>
    <scope>NUCLEOTIDE SEQUENCE [LARGE SCALE GENOMIC DNA]</scope>
    <source>
        <strain evidence="2 3">JCM 4557</strain>
    </source>
</reference>
<feature type="region of interest" description="Disordered" evidence="1">
    <location>
        <begin position="1"/>
        <end position="32"/>
    </location>
</feature>
<evidence type="ECO:0000256" key="1">
    <source>
        <dbReference type="SAM" id="MobiDB-lite"/>
    </source>
</evidence>
<sequence length="82" mass="9334">MPHTHRPAPDHPLEPAANTPTTPRVPPLDSSRVPRLARFLLRRYLRTAAVTSERPHQVRTRTPPPAPFHSDALAAYLHRHTR</sequence>
<feature type="region of interest" description="Disordered" evidence="1">
    <location>
        <begin position="51"/>
        <end position="82"/>
    </location>
</feature>
<comment type="caution">
    <text evidence="2">The sequence shown here is derived from an EMBL/GenBank/DDBJ whole genome shotgun (WGS) entry which is preliminary data.</text>
</comment>
<organism evidence="2 3">
    <name type="scientific">Streptomyces noboritoensis</name>
    <dbReference type="NCBI Taxonomy" id="67337"/>
    <lineage>
        <taxon>Bacteria</taxon>
        <taxon>Bacillati</taxon>
        <taxon>Actinomycetota</taxon>
        <taxon>Actinomycetes</taxon>
        <taxon>Kitasatosporales</taxon>
        <taxon>Streptomycetaceae</taxon>
        <taxon>Streptomyces</taxon>
    </lineage>
</organism>
<dbReference type="EMBL" id="JBHMQV010000009">
    <property type="protein sequence ID" value="MFC0844743.1"/>
    <property type="molecule type" value="Genomic_DNA"/>
</dbReference>
<evidence type="ECO:0000313" key="3">
    <source>
        <dbReference type="Proteomes" id="UP001589887"/>
    </source>
</evidence>
<accession>A0ABV6TG26</accession>
<name>A0ABV6TG26_9ACTN</name>
<dbReference type="Proteomes" id="UP001589887">
    <property type="component" value="Unassembled WGS sequence"/>
</dbReference>